<dbReference type="Proteomes" id="UP000178912">
    <property type="component" value="Unassembled WGS sequence"/>
</dbReference>
<feature type="region of interest" description="Disordered" evidence="1">
    <location>
        <begin position="1"/>
        <end position="34"/>
    </location>
</feature>
<name>A0A1E1KVR2_9HELO</name>
<evidence type="ECO:0000256" key="1">
    <source>
        <dbReference type="SAM" id="MobiDB-lite"/>
    </source>
</evidence>
<dbReference type="AlphaFoldDB" id="A0A1E1KVR2"/>
<evidence type="ECO:0000313" key="2">
    <source>
        <dbReference type="EMBL" id="CZT02252.1"/>
    </source>
</evidence>
<proteinExistence type="predicted"/>
<sequence length="34" mass="3830">MSTLGPSSREGPQDTRRQQIFNKKGQLPGCWRLG</sequence>
<evidence type="ECO:0000313" key="3">
    <source>
        <dbReference type="Proteomes" id="UP000178912"/>
    </source>
</evidence>
<accession>A0A1E1KVR2</accession>
<protein>
    <submittedName>
        <fullName evidence="2">Uncharacterized protein</fullName>
    </submittedName>
</protein>
<gene>
    <name evidence="2" type="ORF">RAG0_09494</name>
</gene>
<organism evidence="2 3">
    <name type="scientific">Rhynchosporium agropyri</name>
    <dbReference type="NCBI Taxonomy" id="914238"/>
    <lineage>
        <taxon>Eukaryota</taxon>
        <taxon>Fungi</taxon>
        <taxon>Dikarya</taxon>
        <taxon>Ascomycota</taxon>
        <taxon>Pezizomycotina</taxon>
        <taxon>Leotiomycetes</taxon>
        <taxon>Helotiales</taxon>
        <taxon>Ploettnerulaceae</taxon>
        <taxon>Rhynchosporium</taxon>
    </lineage>
</organism>
<dbReference type="EMBL" id="FJUX01000055">
    <property type="protein sequence ID" value="CZT02252.1"/>
    <property type="molecule type" value="Genomic_DNA"/>
</dbReference>
<keyword evidence="3" id="KW-1185">Reference proteome</keyword>
<reference evidence="3" key="1">
    <citation type="submission" date="2016-03" db="EMBL/GenBank/DDBJ databases">
        <authorList>
            <person name="Guldener U."/>
        </authorList>
    </citation>
    <scope>NUCLEOTIDE SEQUENCE [LARGE SCALE GENOMIC DNA]</scope>
    <source>
        <strain evidence="3">04CH-RAC-A.6.1</strain>
    </source>
</reference>